<keyword evidence="5" id="KW-0418">Kinase</keyword>
<dbReference type="PROSITE" id="PS50109">
    <property type="entry name" value="HIS_KIN"/>
    <property type="match status" value="1"/>
</dbReference>
<evidence type="ECO:0000256" key="4">
    <source>
        <dbReference type="ARBA" id="ARBA00022692"/>
    </source>
</evidence>
<dbReference type="InterPro" id="IPR036890">
    <property type="entry name" value="HATPase_C_sf"/>
</dbReference>
<organism evidence="10 11">
    <name type="scientific">Ornatilinea apprima</name>
    <dbReference type="NCBI Taxonomy" id="1134406"/>
    <lineage>
        <taxon>Bacteria</taxon>
        <taxon>Bacillati</taxon>
        <taxon>Chloroflexota</taxon>
        <taxon>Anaerolineae</taxon>
        <taxon>Anaerolineales</taxon>
        <taxon>Anaerolineaceae</taxon>
        <taxon>Ornatilinea</taxon>
    </lineage>
</organism>
<comment type="subcellular location">
    <subcellularLocation>
        <location evidence="1">Cell membrane</location>
        <topology evidence="1">Multi-pass membrane protein</topology>
    </subcellularLocation>
</comment>
<reference evidence="10 11" key="1">
    <citation type="submission" date="2015-07" db="EMBL/GenBank/DDBJ databases">
        <title>Genome sequence of Ornatilinea apprima DSM 23815.</title>
        <authorList>
            <person name="Hemp J."/>
            <person name="Ward L.M."/>
            <person name="Pace L.A."/>
            <person name="Fischer W.W."/>
        </authorList>
    </citation>
    <scope>NUCLEOTIDE SEQUENCE [LARGE SCALE GENOMIC DNA]</scope>
    <source>
        <strain evidence="10 11">P3M-1</strain>
    </source>
</reference>
<dbReference type="AlphaFoldDB" id="A0A0P6XWU6"/>
<dbReference type="SMART" id="SM00065">
    <property type="entry name" value="GAF"/>
    <property type="match status" value="2"/>
</dbReference>
<protein>
    <recommendedName>
        <fullName evidence="9">Histidine kinase domain-containing protein</fullName>
    </recommendedName>
</protein>
<keyword evidence="2" id="KW-1003">Cell membrane</keyword>
<dbReference type="STRING" id="1134406.ADN00_00355"/>
<dbReference type="Pfam" id="PF01590">
    <property type="entry name" value="GAF"/>
    <property type="match status" value="1"/>
</dbReference>
<name>A0A0P6XWU6_9CHLR</name>
<sequence length="675" mass="76174">MSNYTQLITRILDSYHQFLVEDWISLYLSRNEILDQSALFARPEWINRLLTVIEKLLKNNDMLPAQILMDEFAFEQVLTGKPVEAGLDAIFLGKQALLKYILNEAKDEMAVFASLPTADMVFNRLATVYFQSFLEQAQKQSVRTGGLLSAAEANPVPTTYAGLEVHSVLKDMVLTLMNSIQASQAFVYLKGKNEDNFYPFFSLGPLTVMDKQAFNTQLVNIDDAKWLGSLFIEQEPLQISAQEAVQVPLNLFHTLEITSALLLPISTQNQHLGFMVFIKGKEDGEKFLSDQVQLAHTISHSMALALENELLYEEKKKRLAETDGLRQITFALLQKLNLEEVLEIVCKEALRLTAAQASSVYLLHDENWLHLAHHEGELGGPSQKWLAVEGSQQGFAARQKKPVVENITSSGNTETFLLAVPLHINNETMGILDVVKKHYSFSNDDVRIIKLFAAQATIAIENARLYQQGEQLAVWQERQRLARNLHDSVNQAVFGITLYAKAALRHLDTGKYDKLKQNLLDLTDTAKESLAEMRMLVHELNPPMIEQRGLKAAIESRLKTVEERVGVRCHFQADDHLEIPLYVEEELYRIVQEALNNILKHSNAKEITISIHQRDRKVTLSIQDNGVGFDVERKMKIEGYVGLKSMQERAANIDAVLTMTSQLGCGTTISVEVEI</sequence>
<evidence type="ECO:0000256" key="1">
    <source>
        <dbReference type="ARBA" id="ARBA00004651"/>
    </source>
</evidence>
<keyword evidence="11" id="KW-1185">Reference proteome</keyword>
<evidence type="ECO:0000256" key="6">
    <source>
        <dbReference type="ARBA" id="ARBA00022989"/>
    </source>
</evidence>
<dbReference type="GO" id="GO:0046983">
    <property type="term" value="F:protein dimerization activity"/>
    <property type="evidence" value="ECO:0007669"/>
    <property type="project" value="InterPro"/>
</dbReference>
<evidence type="ECO:0000313" key="10">
    <source>
        <dbReference type="EMBL" id="KPL81030.1"/>
    </source>
</evidence>
<evidence type="ECO:0000256" key="7">
    <source>
        <dbReference type="ARBA" id="ARBA00023012"/>
    </source>
</evidence>
<keyword evidence="8" id="KW-0472">Membrane</keyword>
<dbReference type="EMBL" id="LGCL01000002">
    <property type="protein sequence ID" value="KPL81030.1"/>
    <property type="molecule type" value="Genomic_DNA"/>
</dbReference>
<dbReference type="SUPFAM" id="SSF55781">
    <property type="entry name" value="GAF domain-like"/>
    <property type="match status" value="2"/>
</dbReference>
<dbReference type="GO" id="GO:0005886">
    <property type="term" value="C:plasma membrane"/>
    <property type="evidence" value="ECO:0007669"/>
    <property type="project" value="UniProtKB-SubCell"/>
</dbReference>
<evidence type="ECO:0000256" key="8">
    <source>
        <dbReference type="ARBA" id="ARBA00023136"/>
    </source>
</evidence>
<dbReference type="CDD" id="cd16917">
    <property type="entry name" value="HATPase_UhpB-NarQ-NarX-like"/>
    <property type="match status" value="1"/>
</dbReference>
<feature type="domain" description="Histidine kinase" evidence="9">
    <location>
        <begin position="484"/>
        <end position="675"/>
    </location>
</feature>
<evidence type="ECO:0000256" key="3">
    <source>
        <dbReference type="ARBA" id="ARBA00022679"/>
    </source>
</evidence>
<evidence type="ECO:0000256" key="2">
    <source>
        <dbReference type="ARBA" id="ARBA00022475"/>
    </source>
</evidence>
<dbReference type="SUPFAM" id="SSF55874">
    <property type="entry name" value="ATPase domain of HSP90 chaperone/DNA topoisomerase II/histidine kinase"/>
    <property type="match status" value="1"/>
</dbReference>
<dbReference type="Pfam" id="PF13185">
    <property type="entry name" value="GAF_2"/>
    <property type="match status" value="1"/>
</dbReference>
<keyword evidence="4" id="KW-0812">Transmembrane</keyword>
<dbReference type="InterPro" id="IPR005467">
    <property type="entry name" value="His_kinase_dom"/>
</dbReference>
<evidence type="ECO:0000313" key="11">
    <source>
        <dbReference type="Proteomes" id="UP000050417"/>
    </source>
</evidence>
<dbReference type="InterPro" id="IPR050482">
    <property type="entry name" value="Sensor_HK_TwoCompSys"/>
</dbReference>
<keyword evidence="6" id="KW-1133">Transmembrane helix</keyword>
<dbReference type="GO" id="GO:0000155">
    <property type="term" value="F:phosphorelay sensor kinase activity"/>
    <property type="evidence" value="ECO:0007669"/>
    <property type="project" value="InterPro"/>
</dbReference>
<dbReference type="InterPro" id="IPR003594">
    <property type="entry name" value="HATPase_dom"/>
</dbReference>
<dbReference type="PANTHER" id="PTHR24421:SF37">
    <property type="entry name" value="SENSOR HISTIDINE KINASE NARS"/>
    <property type="match status" value="1"/>
</dbReference>
<dbReference type="Proteomes" id="UP000050417">
    <property type="component" value="Unassembled WGS sequence"/>
</dbReference>
<dbReference type="Gene3D" id="3.30.450.40">
    <property type="match status" value="2"/>
</dbReference>
<accession>A0A0P6XWU6</accession>
<keyword evidence="3" id="KW-0808">Transferase</keyword>
<proteinExistence type="predicted"/>
<dbReference type="InterPro" id="IPR011712">
    <property type="entry name" value="Sig_transdc_His_kin_sub3_dim/P"/>
</dbReference>
<dbReference type="Gene3D" id="1.20.5.1930">
    <property type="match status" value="1"/>
</dbReference>
<gene>
    <name evidence="10" type="ORF">ADN00_00355</name>
</gene>
<comment type="caution">
    <text evidence="10">The sequence shown here is derived from an EMBL/GenBank/DDBJ whole genome shotgun (WGS) entry which is preliminary data.</text>
</comment>
<evidence type="ECO:0000256" key="5">
    <source>
        <dbReference type="ARBA" id="ARBA00022777"/>
    </source>
</evidence>
<dbReference type="OrthoDB" id="144293at2"/>
<evidence type="ECO:0000259" key="9">
    <source>
        <dbReference type="PROSITE" id="PS50109"/>
    </source>
</evidence>
<dbReference type="PANTHER" id="PTHR24421">
    <property type="entry name" value="NITRATE/NITRITE SENSOR PROTEIN NARX-RELATED"/>
    <property type="match status" value="1"/>
</dbReference>
<keyword evidence="7" id="KW-0902">Two-component regulatory system</keyword>
<dbReference type="SMART" id="SM00387">
    <property type="entry name" value="HATPase_c"/>
    <property type="match status" value="1"/>
</dbReference>
<dbReference type="InterPro" id="IPR003018">
    <property type="entry name" value="GAF"/>
</dbReference>
<dbReference type="InterPro" id="IPR029016">
    <property type="entry name" value="GAF-like_dom_sf"/>
</dbReference>
<dbReference type="Pfam" id="PF02518">
    <property type="entry name" value="HATPase_c"/>
    <property type="match status" value="1"/>
</dbReference>
<dbReference type="Gene3D" id="3.30.565.10">
    <property type="entry name" value="Histidine kinase-like ATPase, C-terminal domain"/>
    <property type="match status" value="1"/>
</dbReference>
<dbReference type="Pfam" id="PF07730">
    <property type="entry name" value="HisKA_3"/>
    <property type="match status" value="1"/>
</dbReference>